<dbReference type="AlphaFoldDB" id="A0A922L9T5"/>
<reference evidence="2" key="2">
    <citation type="journal article" date="2022" name="Res Sq">
        <title>Comparative Genomics Reveals Insights into the Divergent Evolution of Astigmatic Mites and Household Pest Adaptations.</title>
        <authorList>
            <person name="Xiong Q."/>
            <person name="Wan A.T.-Y."/>
            <person name="Liu X.-Y."/>
            <person name="Fung C.S.-H."/>
            <person name="Xiao X."/>
            <person name="Malainual N."/>
            <person name="Hou J."/>
            <person name="Wang L."/>
            <person name="Wang M."/>
            <person name="Yang K."/>
            <person name="Cui Y."/>
            <person name="Leung E."/>
            <person name="Nong W."/>
            <person name="Shin S.-K."/>
            <person name="Au S."/>
            <person name="Jeong K.Y."/>
            <person name="Chew F.T."/>
            <person name="Hui J."/>
            <person name="Leung T.F."/>
            <person name="Tungtrongchitr A."/>
            <person name="Zhong N."/>
            <person name="Liu Z."/>
            <person name="Tsui S."/>
        </authorList>
    </citation>
    <scope>NUCLEOTIDE SEQUENCE</scope>
    <source>
        <strain evidence="2">Derf</strain>
        <tissue evidence="2">Whole organism</tissue>
    </source>
</reference>
<accession>A0A922L9T5</accession>
<feature type="transmembrane region" description="Helical" evidence="1">
    <location>
        <begin position="339"/>
        <end position="362"/>
    </location>
</feature>
<keyword evidence="1" id="KW-0812">Transmembrane</keyword>
<dbReference type="Proteomes" id="UP000790347">
    <property type="component" value="Unassembled WGS sequence"/>
</dbReference>
<gene>
    <name evidence="2" type="ORF">DERF_001823</name>
</gene>
<dbReference type="EMBL" id="ASGP02000001">
    <property type="protein sequence ID" value="KAH9527829.1"/>
    <property type="molecule type" value="Genomic_DNA"/>
</dbReference>
<feature type="transmembrane region" description="Helical" evidence="1">
    <location>
        <begin position="33"/>
        <end position="51"/>
    </location>
</feature>
<proteinExistence type="predicted"/>
<keyword evidence="3" id="KW-1185">Reference proteome</keyword>
<sequence length="482" mass="58275">MQYRFFRFLYTDLKDIVHLYHDRNYRLRHKWEMILLFILIVRLSFVPLTRLKFQKWCSVWNYDPISVFMINEYDQLYYYLFVICLMLFILGIIATNIFHFTTPVDTCTMLYPYDLIVRNFDQFQQCILDDDQKKRIWQTRFDHNMKWFIGRGHLPRMITEFACRIWTDCQYRLYFDHIDKQLMNGKFRLVYFPYIEFRARRYLIILQILLNSSFFVLHVIAFPIMCLLFAQYYRGLAEQFHMNRWYNKIWFAIEVITLTDAVYTSVECGLLGAGMELIIGAFHYFLINKWNPSLKSIRIQMNAINTSQRRRCQMNRELSKIHRDHGRLSKIYRKAFSEAWGSILLVYLMISIPMNVSIILLLRSGILETFEYMSGFVGIVVHTIITMVLIVPMCFEVETLHQTKKDLPAIVPNIRHIRLKLKYDDWYGRLIHGPKYGPVIATLGSITYKMALESIEESLKELHFRWYRFYRNINVFSRVRFQ</sequence>
<reference evidence="2" key="1">
    <citation type="submission" date="2013-05" db="EMBL/GenBank/DDBJ databases">
        <authorList>
            <person name="Yim A.K.Y."/>
            <person name="Chan T.F."/>
            <person name="Ji K.M."/>
            <person name="Liu X.Y."/>
            <person name="Zhou J.W."/>
            <person name="Li R.Q."/>
            <person name="Yang K.Y."/>
            <person name="Li J."/>
            <person name="Li M."/>
            <person name="Law P.T.W."/>
            <person name="Wu Y.L."/>
            <person name="Cai Z.L."/>
            <person name="Qin H."/>
            <person name="Bao Y."/>
            <person name="Leung R.K.K."/>
            <person name="Ng P.K.S."/>
            <person name="Zou J."/>
            <person name="Zhong X.J."/>
            <person name="Ran P.X."/>
            <person name="Zhong N.S."/>
            <person name="Liu Z.G."/>
            <person name="Tsui S.K.W."/>
        </authorList>
    </citation>
    <scope>NUCLEOTIDE SEQUENCE</scope>
    <source>
        <strain evidence="2">Derf</strain>
        <tissue evidence="2">Whole organism</tissue>
    </source>
</reference>
<organism evidence="2 3">
    <name type="scientific">Dermatophagoides farinae</name>
    <name type="common">American house dust mite</name>
    <dbReference type="NCBI Taxonomy" id="6954"/>
    <lineage>
        <taxon>Eukaryota</taxon>
        <taxon>Metazoa</taxon>
        <taxon>Ecdysozoa</taxon>
        <taxon>Arthropoda</taxon>
        <taxon>Chelicerata</taxon>
        <taxon>Arachnida</taxon>
        <taxon>Acari</taxon>
        <taxon>Acariformes</taxon>
        <taxon>Sarcoptiformes</taxon>
        <taxon>Astigmata</taxon>
        <taxon>Psoroptidia</taxon>
        <taxon>Analgoidea</taxon>
        <taxon>Pyroglyphidae</taxon>
        <taxon>Dermatophagoidinae</taxon>
        <taxon>Dermatophagoides</taxon>
    </lineage>
</organism>
<feature type="transmembrane region" description="Helical" evidence="1">
    <location>
        <begin position="269"/>
        <end position="287"/>
    </location>
</feature>
<protein>
    <submittedName>
        <fullName evidence="2">Uncharacterized protein</fullName>
    </submittedName>
</protein>
<name>A0A922L9T5_DERFA</name>
<comment type="caution">
    <text evidence="2">The sequence shown here is derived from an EMBL/GenBank/DDBJ whole genome shotgun (WGS) entry which is preliminary data.</text>
</comment>
<keyword evidence="1" id="KW-0472">Membrane</keyword>
<feature type="transmembrane region" description="Helical" evidence="1">
    <location>
        <begin position="208"/>
        <end position="233"/>
    </location>
</feature>
<evidence type="ECO:0000313" key="2">
    <source>
        <dbReference type="EMBL" id="KAH9527829.1"/>
    </source>
</evidence>
<feature type="transmembrane region" description="Helical" evidence="1">
    <location>
        <begin position="374"/>
        <end position="395"/>
    </location>
</feature>
<feature type="transmembrane region" description="Helical" evidence="1">
    <location>
        <begin position="76"/>
        <end position="100"/>
    </location>
</feature>
<evidence type="ECO:0000313" key="3">
    <source>
        <dbReference type="Proteomes" id="UP000790347"/>
    </source>
</evidence>
<keyword evidence="1" id="KW-1133">Transmembrane helix</keyword>
<evidence type="ECO:0000256" key="1">
    <source>
        <dbReference type="SAM" id="Phobius"/>
    </source>
</evidence>